<dbReference type="InParanoid" id="A0A2I4D5G3"/>
<dbReference type="CDD" id="cd00154">
    <property type="entry name" value="Rab"/>
    <property type="match status" value="1"/>
</dbReference>
<dbReference type="FunFam" id="3.40.50.300:FF:001129">
    <property type="entry name" value="ras-related protein Rab-44 isoform X2"/>
    <property type="match status" value="1"/>
</dbReference>
<dbReference type="GO" id="GO:0005525">
    <property type="term" value="F:GTP binding"/>
    <property type="evidence" value="ECO:0007669"/>
    <property type="project" value="UniProtKB-KW"/>
</dbReference>
<dbReference type="Pfam" id="PF00071">
    <property type="entry name" value="Ras"/>
    <property type="match status" value="1"/>
</dbReference>
<evidence type="ECO:0000313" key="5">
    <source>
        <dbReference type="RefSeq" id="XP_013887486.1"/>
    </source>
</evidence>
<keyword evidence="2" id="KW-0342">GTP-binding</keyword>
<keyword evidence="3" id="KW-0449">Lipoprotein</keyword>
<dbReference type="SUPFAM" id="SSF52540">
    <property type="entry name" value="P-loop containing nucleoside triphosphate hydrolases"/>
    <property type="match status" value="1"/>
</dbReference>
<dbReference type="RefSeq" id="XP_013887486.1">
    <property type="nucleotide sequence ID" value="XM_014032032.1"/>
</dbReference>
<dbReference type="SMART" id="SM00176">
    <property type="entry name" value="RAN"/>
    <property type="match status" value="1"/>
</dbReference>
<evidence type="ECO:0000256" key="2">
    <source>
        <dbReference type="ARBA" id="ARBA00023134"/>
    </source>
</evidence>
<dbReference type="Gene3D" id="3.40.50.300">
    <property type="entry name" value="P-loop containing nucleotide triphosphate hydrolases"/>
    <property type="match status" value="1"/>
</dbReference>
<dbReference type="GO" id="GO:0003924">
    <property type="term" value="F:GTPase activity"/>
    <property type="evidence" value="ECO:0007669"/>
    <property type="project" value="InterPro"/>
</dbReference>
<dbReference type="OrthoDB" id="8438164at2759"/>
<evidence type="ECO:0000256" key="1">
    <source>
        <dbReference type="ARBA" id="ARBA00022741"/>
    </source>
</evidence>
<dbReference type="PROSITE" id="PS51420">
    <property type="entry name" value="RHO"/>
    <property type="match status" value="1"/>
</dbReference>
<sequence>MCRGVGVVGKSSFMKRALSGKFALDIPASVGMDSCKWTVVIDGKPVLLQLWDTAGQERFHSITRHIFHKAQAFLLMYDITSSQSFSAVSYWANCIQESAAENVTVLLLGNKSDHAARQVKTEQGDVLAKEYNFGFMECSAATGQNVIEALETVARMLNQRSDLREEATVLEPRSVPKSQSRCC</sequence>
<dbReference type="PANTHER" id="PTHR47977">
    <property type="entry name" value="RAS-RELATED PROTEIN RAB"/>
    <property type="match status" value="1"/>
</dbReference>
<evidence type="ECO:0000313" key="4">
    <source>
        <dbReference type="Proteomes" id="UP000192220"/>
    </source>
</evidence>
<dbReference type="AlphaFoldDB" id="A0A2I4D5G3"/>
<accession>A0A2I4D5G3</accession>
<dbReference type="NCBIfam" id="TIGR00231">
    <property type="entry name" value="small_GTP"/>
    <property type="match status" value="1"/>
</dbReference>
<dbReference type="SMART" id="SM00175">
    <property type="entry name" value="RAB"/>
    <property type="match status" value="1"/>
</dbReference>
<keyword evidence="1" id="KW-0547">Nucleotide-binding</keyword>
<dbReference type="SMART" id="SM00174">
    <property type="entry name" value="RHO"/>
    <property type="match status" value="1"/>
</dbReference>
<keyword evidence="4" id="KW-1185">Reference proteome</keyword>
<reference evidence="5" key="1">
    <citation type="submission" date="2025-08" db="UniProtKB">
        <authorList>
            <consortium name="RefSeq"/>
        </authorList>
    </citation>
    <scope>IDENTIFICATION</scope>
</reference>
<proteinExistence type="predicted"/>
<dbReference type="STRING" id="52670.A0A2I4D5G3"/>
<dbReference type="Proteomes" id="UP000192220">
    <property type="component" value="Unplaced"/>
</dbReference>
<dbReference type="SMART" id="SM00173">
    <property type="entry name" value="RAS"/>
    <property type="match status" value="1"/>
</dbReference>
<dbReference type="KEGG" id="alim:106535125"/>
<dbReference type="GeneID" id="106535125"/>
<gene>
    <name evidence="5" type="primary">LOC106535125</name>
</gene>
<evidence type="ECO:0000256" key="3">
    <source>
        <dbReference type="ARBA" id="ARBA00023288"/>
    </source>
</evidence>
<dbReference type="InterPro" id="IPR001806">
    <property type="entry name" value="Small_GTPase"/>
</dbReference>
<dbReference type="InterPro" id="IPR005225">
    <property type="entry name" value="Small_GTP-bd"/>
</dbReference>
<organism evidence="4 5">
    <name type="scientific">Austrofundulus limnaeus</name>
    <name type="common">Annual killifish</name>
    <dbReference type="NCBI Taxonomy" id="52670"/>
    <lineage>
        <taxon>Eukaryota</taxon>
        <taxon>Metazoa</taxon>
        <taxon>Chordata</taxon>
        <taxon>Craniata</taxon>
        <taxon>Vertebrata</taxon>
        <taxon>Euteleostomi</taxon>
        <taxon>Actinopterygii</taxon>
        <taxon>Neopterygii</taxon>
        <taxon>Teleostei</taxon>
        <taxon>Neoteleostei</taxon>
        <taxon>Acanthomorphata</taxon>
        <taxon>Ovalentaria</taxon>
        <taxon>Atherinomorphae</taxon>
        <taxon>Cyprinodontiformes</taxon>
        <taxon>Rivulidae</taxon>
        <taxon>Austrofundulus</taxon>
    </lineage>
</organism>
<protein>
    <submittedName>
        <fullName evidence="5">Ras-related protein Rab-44</fullName>
    </submittedName>
</protein>
<dbReference type="PROSITE" id="PS51419">
    <property type="entry name" value="RAB"/>
    <property type="match status" value="1"/>
</dbReference>
<dbReference type="InterPro" id="IPR027417">
    <property type="entry name" value="P-loop_NTPase"/>
</dbReference>
<name>A0A2I4D5G3_AUSLI</name>
<dbReference type="PRINTS" id="PR00449">
    <property type="entry name" value="RASTRNSFRMNG"/>
</dbReference>
<dbReference type="PROSITE" id="PS51421">
    <property type="entry name" value="RAS"/>
    <property type="match status" value="1"/>
</dbReference>
<dbReference type="InterPro" id="IPR050227">
    <property type="entry name" value="Rab"/>
</dbReference>